<evidence type="ECO:0000313" key="1">
    <source>
        <dbReference type="EMBL" id="TGL23059.1"/>
    </source>
</evidence>
<dbReference type="EMBL" id="RQFU01000008">
    <property type="protein sequence ID" value="TGL23059.1"/>
    <property type="molecule type" value="Genomic_DNA"/>
</dbReference>
<keyword evidence="2" id="KW-1185">Reference proteome</keyword>
<sequence length="205" mass="23382">MGAIAYQLTQVKKEKRELENQNYHQWEKCSLRLAKNGEPYGNLCISASYDECEISKINDIKTQDDYDLRIQNLNIHQLDFPECTAAIEKVRNIYLSLNVQFSFLANAVFNTSAATIESTSLISSCDTNNSFNIGDYDLKMISSSERQMFSDWQMQVAFLDENPYTCSGTLNLNANQTNIISHIRNEAKIIGSRCIFQIGQFQLCN</sequence>
<evidence type="ECO:0000313" key="2">
    <source>
        <dbReference type="Proteomes" id="UP000298200"/>
    </source>
</evidence>
<dbReference type="Proteomes" id="UP000298200">
    <property type="component" value="Unassembled WGS sequence"/>
</dbReference>
<protein>
    <submittedName>
        <fullName evidence="1">Uncharacterized protein</fullName>
    </submittedName>
</protein>
<proteinExistence type="predicted"/>
<name>A0ABY2M7I9_9LEPT</name>
<reference evidence="2" key="1">
    <citation type="journal article" date="2019" name="PLoS Negl. Trop. Dis.">
        <title>Revisiting the worldwide diversity of Leptospira species in the environment.</title>
        <authorList>
            <person name="Vincent A.T."/>
            <person name="Schiettekatte O."/>
            <person name="Bourhy P."/>
            <person name="Veyrier F.J."/>
            <person name="Picardeau M."/>
        </authorList>
    </citation>
    <scope>NUCLEOTIDE SEQUENCE [LARGE SCALE GENOMIC DNA]</scope>
    <source>
        <strain evidence="2">201800272</strain>
    </source>
</reference>
<organism evidence="1 2">
    <name type="scientific">Leptospira yanagawae</name>
    <dbReference type="NCBI Taxonomy" id="293069"/>
    <lineage>
        <taxon>Bacteria</taxon>
        <taxon>Pseudomonadati</taxon>
        <taxon>Spirochaetota</taxon>
        <taxon>Spirochaetia</taxon>
        <taxon>Leptospirales</taxon>
        <taxon>Leptospiraceae</taxon>
        <taxon>Leptospira</taxon>
    </lineage>
</organism>
<gene>
    <name evidence="1" type="ORF">EHQ46_05955</name>
</gene>
<comment type="caution">
    <text evidence="1">The sequence shown here is derived from an EMBL/GenBank/DDBJ whole genome shotgun (WGS) entry which is preliminary data.</text>
</comment>
<accession>A0ABY2M7I9</accession>